<dbReference type="PANTHER" id="PTHR33480">
    <property type="entry name" value="SET DOMAIN-CONTAINING PROTEIN-RELATED"/>
    <property type="match status" value="1"/>
</dbReference>
<protein>
    <submittedName>
        <fullName evidence="1">Uncharacterized protein</fullName>
    </submittedName>
</protein>
<organism evidence="1 2">
    <name type="scientific">Knipowitschia caucasica</name>
    <name type="common">Caucasian dwarf goby</name>
    <name type="synonym">Pomatoschistus caucasicus</name>
    <dbReference type="NCBI Taxonomy" id="637954"/>
    <lineage>
        <taxon>Eukaryota</taxon>
        <taxon>Metazoa</taxon>
        <taxon>Chordata</taxon>
        <taxon>Craniata</taxon>
        <taxon>Vertebrata</taxon>
        <taxon>Euteleostomi</taxon>
        <taxon>Actinopterygii</taxon>
        <taxon>Neopterygii</taxon>
        <taxon>Teleostei</taxon>
        <taxon>Neoteleostei</taxon>
        <taxon>Acanthomorphata</taxon>
        <taxon>Gobiaria</taxon>
        <taxon>Gobiiformes</taxon>
        <taxon>Gobioidei</taxon>
        <taxon>Gobiidae</taxon>
        <taxon>Gobiinae</taxon>
        <taxon>Knipowitschia</taxon>
    </lineage>
</organism>
<dbReference type="EMBL" id="OZ035843">
    <property type="protein sequence ID" value="CAL1596288.1"/>
    <property type="molecule type" value="Genomic_DNA"/>
</dbReference>
<dbReference type="PANTHER" id="PTHR33480:SF5">
    <property type="entry name" value="SI:DKEY-51D8.9"/>
    <property type="match status" value="1"/>
</dbReference>
<reference evidence="1 2" key="1">
    <citation type="submission" date="2024-04" db="EMBL/GenBank/DDBJ databases">
        <authorList>
            <person name="Waldvogel A.-M."/>
            <person name="Schoenle A."/>
        </authorList>
    </citation>
    <scope>NUCLEOTIDE SEQUENCE [LARGE SCALE GENOMIC DNA]</scope>
</reference>
<dbReference type="Proteomes" id="UP001497482">
    <property type="component" value="Chromosome 21"/>
</dbReference>
<gene>
    <name evidence="1" type="ORF">KC01_LOCUS24988</name>
</gene>
<proteinExistence type="predicted"/>
<name>A0AAV2L5I1_KNICA</name>
<evidence type="ECO:0000313" key="2">
    <source>
        <dbReference type="Proteomes" id="UP001497482"/>
    </source>
</evidence>
<dbReference type="AlphaFoldDB" id="A0AAV2L5I1"/>
<keyword evidence="2" id="KW-1185">Reference proteome</keyword>
<sequence>MHILRQYYRLPEGTLELAKISKVLMAMEQGRVTEFEGKSLDQIQIEPEGRAILKCHGNTNSGSLWNPQCPECHRLLRFPCPGAMIALGLDRVLIGFGSRCRGVPRFRCNGFQAPKRNGACEKTFKWKYRDVSLAPVLTWASSSDRSERRRRDDKILRRSVLTAFVSPFKAVVKGFFNSGLR</sequence>
<accession>A0AAV2L5I1</accession>
<evidence type="ECO:0000313" key="1">
    <source>
        <dbReference type="EMBL" id="CAL1596288.1"/>
    </source>
</evidence>